<gene>
    <name evidence="4" type="primary">pnbA_1</name>
    <name evidence="4" type="ORF">CMsap09_03345</name>
</gene>
<dbReference type="GO" id="GO:0006581">
    <property type="term" value="P:acetylcholine catabolic process"/>
    <property type="evidence" value="ECO:0007669"/>
    <property type="project" value="TreeGrafter"/>
</dbReference>
<dbReference type="PANTHER" id="PTHR43918">
    <property type="entry name" value="ACETYLCHOLINESTERASE"/>
    <property type="match status" value="1"/>
</dbReference>
<evidence type="ECO:0000259" key="3">
    <source>
        <dbReference type="Pfam" id="PF00135"/>
    </source>
</evidence>
<dbReference type="GO" id="GO:0003990">
    <property type="term" value="F:acetylcholinesterase activity"/>
    <property type="evidence" value="ECO:0007669"/>
    <property type="project" value="TreeGrafter"/>
</dbReference>
<name>A0A251XR71_9MICO</name>
<dbReference type="Pfam" id="PF00135">
    <property type="entry name" value="COesterase"/>
    <property type="match status" value="1"/>
</dbReference>
<reference evidence="4 5" key="1">
    <citation type="submission" date="2016-08" db="EMBL/GenBank/DDBJ databases">
        <title>Genome sequence of Clavibacter michiganensis spp. strain CASJ009.</title>
        <authorList>
            <person name="Thapa S.P."/>
            <person name="Coaker G."/>
        </authorList>
    </citation>
    <scope>NUCLEOTIDE SEQUENCE [LARGE SCALE GENOMIC DNA]</scope>
    <source>
        <strain evidence="4">CASJ009</strain>
    </source>
</reference>
<evidence type="ECO:0000313" key="5">
    <source>
        <dbReference type="Proteomes" id="UP000195106"/>
    </source>
</evidence>
<dbReference type="Gene3D" id="3.40.50.1820">
    <property type="entry name" value="alpha/beta hydrolase"/>
    <property type="match status" value="1"/>
</dbReference>
<evidence type="ECO:0000256" key="1">
    <source>
        <dbReference type="ARBA" id="ARBA00022801"/>
    </source>
</evidence>
<dbReference type="InterPro" id="IPR050654">
    <property type="entry name" value="AChE-related_enzymes"/>
</dbReference>
<dbReference type="GO" id="GO:0005615">
    <property type="term" value="C:extracellular space"/>
    <property type="evidence" value="ECO:0007669"/>
    <property type="project" value="TreeGrafter"/>
</dbReference>
<organism evidence="4 5">
    <name type="scientific">Clavibacter michiganensis</name>
    <dbReference type="NCBI Taxonomy" id="28447"/>
    <lineage>
        <taxon>Bacteria</taxon>
        <taxon>Bacillati</taxon>
        <taxon>Actinomycetota</taxon>
        <taxon>Actinomycetes</taxon>
        <taxon>Micrococcales</taxon>
        <taxon>Microbacteriaceae</taxon>
        <taxon>Clavibacter</taxon>
    </lineage>
</organism>
<accession>A0A251XR71</accession>
<evidence type="ECO:0000256" key="2">
    <source>
        <dbReference type="SAM" id="MobiDB-lite"/>
    </source>
</evidence>
<feature type="domain" description="Carboxylesterase type B" evidence="3">
    <location>
        <begin position="11"/>
        <end position="326"/>
    </location>
</feature>
<comment type="caution">
    <text evidence="4">The sequence shown here is derived from an EMBL/GenBank/DDBJ whole genome shotgun (WGS) entry which is preliminary data.</text>
</comment>
<dbReference type="SUPFAM" id="SSF53474">
    <property type="entry name" value="alpha/beta-Hydrolases"/>
    <property type="match status" value="1"/>
</dbReference>
<feature type="region of interest" description="Disordered" evidence="2">
    <location>
        <begin position="1"/>
        <end position="22"/>
    </location>
</feature>
<dbReference type="EMBL" id="MDHJ01000001">
    <property type="protein sequence ID" value="OUE07960.1"/>
    <property type="molecule type" value="Genomic_DNA"/>
</dbReference>
<dbReference type="InterPro" id="IPR002018">
    <property type="entry name" value="CarbesteraseB"/>
</dbReference>
<keyword evidence="1" id="KW-0378">Hydrolase</keyword>
<evidence type="ECO:0000313" key="4">
    <source>
        <dbReference type="EMBL" id="OUE07960.1"/>
    </source>
</evidence>
<protein>
    <submittedName>
        <fullName evidence="4">Para-nitrobenzyl esterase</fullName>
    </submittedName>
</protein>
<dbReference type="Proteomes" id="UP000195106">
    <property type="component" value="Unassembled WGS sequence"/>
</dbReference>
<dbReference type="GO" id="GO:0005886">
    <property type="term" value="C:plasma membrane"/>
    <property type="evidence" value="ECO:0007669"/>
    <property type="project" value="TreeGrafter"/>
</dbReference>
<proteinExistence type="predicted"/>
<dbReference type="InterPro" id="IPR029058">
    <property type="entry name" value="AB_hydrolase_fold"/>
</dbReference>
<dbReference type="GO" id="GO:0019695">
    <property type="term" value="P:choline metabolic process"/>
    <property type="evidence" value="ECO:0007669"/>
    <property type="project" value="TreeGrafter"/>
</dbReference>
<sequence length="472" mass="49396">MPAPSSLGPTTTRSGPVTGRADGDVIRYLGIPYATAARGEPPVPARPARGSDGEALVLAAVRPAPACPQPSSRILDTLMRGALAGVARSEDCQRLSLTLPADLRPGETLPVIVWFHGGGYTTGAGDLPIHDPRALVVEQRVIVVAVTARLGLLGFGGGGSGGRRPHDGPPANLGLLDQLEALRWVRDSIAAFGGDPGQVTAMGQSAGGDAILHLMISDGARGLFRRAIVQSPPVGITAGRERMFRAMARTTRALAADAPLADVMRRQARAERASWASGIRAGLPWGPRYGHAPLPAEADRESAWAAVAPDVDLLIGTTRDETAMYLPALPVVAPLLRVPVVGRALRAVLMRAVVRPTTRLVYTRPVTAFAARHRAAGGRAVRYVLRAAPASSPIGAGHTSDVPLVLGTREAWTSMDLVGTAAWPEVAERGRAVRRVWADFARTGGVAADVDARACGMRFDRGGRRSSSADLG</sequence>
<dbReference type="AlphaFoldDB" id="A0A251XR71"/>
<dbReference type="PANTHER" id="PTHR43918:SF4">
    <property type="entry name" value="CARBOXYLIC ESTER HYDROLASE"/>
    <property type="match status" value="1"/>
</dbReference>